<dbReference type="InterPro" id="IPR051788">
    <property type="entry name" value="MFS_Transporter"/>
</dbReference>
<feature type="transmembrane region" description="Helical" evidence="5">
    <location>
        <begin position="292"/>
        <end position="316"/>
    </location>
</feature>
<feature type="transmembrane region" description="Helical" evidence="5">
    <location>
        <begin position="159"/>
        <end position="176"/>
    </location>
</feature>
<feature type="transmembrane region" description="Helical" evidence="5">
    <location>
        <begin position="40"/>
        <end position="57"/>
    </location>
</feature>
<feature type="transmembrane region" description="Helical" evidence="5">
    <location>
        <begin position="134"/>
        <end position="153"/>
    </location>
</feature>
<name>A0A366FU12_9HYPH</name>
<feature type="transmembrane region" description="Helical" evidence="5">
    <location>
        <begin position="235"/>
        <end position="257"/>
    </location>
</feature>
<proteinExistence type="predicted"/>
<feature type="transmembrane region" description="Helical" evidence="5">
    <location>
        <begin position="69"/>
        <end position="89"/>
    </location>
</feature>
<feature type="transmembrane region" description="Helical" evidence="5">
    <location>
        <begin position="269"/>
        <end position="286"/>
    </location>
</feature>
<accession>A0A366FU12</accession>
<evidence type="ECO:0000256" key="3">
    <source>
        <dbReference type="ARBA" id="ARBA00022989"/>
    </source>
</evidence>
<dbReference type="PANTHER" id="PTHR23514">
    <property type="entry name" value="BYPASS OF STOP CODON PROTEIN 6"/>
    <property type="match status" value="1"/>
</dbReference>
<comment type="caution">
    <text evidence="7">The sequence shown here is derived from an EMBL/GenBank/DDBJ whole genome shotgun (WGS) entry which is preliminary data.</text>
</comment>
<evidence type="ECO:0000313" key="7">
    <source>
        <dbReference type="EMBL" id="RBP18174.1"/>
    </source>
</evidence>
<dbReference type="Proteomes" id="UP000253529">
    <property type="component" value="Unassembled WGS sequence"/>
</dbReference>
<dbReference type="AlphaFoldDB" id="A0A366FU12"/>
<dbReference type="PROSITE" id="PS50850">
    <property type="entry name" value="MFS"/>
    <property type="match status" value="1"/>
</dbReference>
<keyword evidence="4 5" id="KW-0472">Membrane</keyword>
<gene>
    <name evidence="7" type="ORF">DFR50_101118</name>
</gene>
<keyword evidence="8" id="KW-1185">Reference proteome</keyword>
<reference evidence="7 8" key="1">
    <citation type="submission" date="2018-06" db="EMBL/GenBank/DDBJ databases">
        <title>Genomic Encyclopedia of Type Strains, Phase IV (KMG-IV): sequencing the most valuable type-strain genomes for metagenomic binning, comparative biology and taxonomic classification.</title>
        <authorList>
            <person name="Goeker M."/>
        </authorList>
    </citation>
    <scope>NUCLEOTIDE SEQUENCE [LARGE SCALE GENOMIC DNA]</scope>
    <source>
        <strain evidence="7 8">DSM 24875</strain>
    </source>
</reference>
<dbReference type="PRINTS" id="PR01035">
    <property type="entry name" value="TCRTETA"/>
</dbReference>
<feature type="transmembrane region" description="Helical" evidence="5">
    <location>
        <begin position="197"/>
        <end position="223"/>
    </location>
</feature>
<protein>
    <recommendedName>
        <fullName evidence="6">Major facilitator superfamily (MFS) profile domain-containing protein</fullName>
    </recommendedName>
</protein>
<dbReference type="OrthoDB" id="9810941at2"/>
<dbReference type="EMBL" id="QNRK01000001">
    <property type="protein sequence ID" value="RBP18174.1"/>
    <property type="molecule type" value="Genomic_DNA"/>
</dbReference>
<dbReference type="Gene3D" id="1.20.1250.20">
    <property type="entry name" value="MFS general substrate transporter like domains"/>
    <property type="match status" value="1"/>
</dbReference>
<dbReference type="RefSeq" id="WP_113887244.1">
    <property type="nucleotide sequence ID" value="NZ_QNRK01000001.1"/>
</dbReference>
<evidence type="ECO:0000256" key="5">
    <source>
        <dbReference type="SAM" id="Phobius"/>
    </source>
</evidence>
<evidence type="ECO:0000256" key="1">
    <source>
        <dbReference type="ARBA" id="ARBA00004141"/>
    </source>
</evidence>
<dbReference type="SUPFAM" id="SSF103473">
    <property type="entry name" value="MFS general substrate transporter"/>
    <property type="match status" value="1"/>
</dbReference>
<sequence length="388" mass="37791">MLQRDKVHAAVGGVFFAFGLGVGLWSGASGAILTRAGVDSASLGIILTAYTGVYLVAMTAGGSLAHRFGIRPTLVGAAVLFAAALLGLLNAQSVASVASLLVVSGFLGGLLDVAMNSEGARIERSRGKPILARLHAAASAGVAAGAILGSLIAASAAPGAAGFIAAGGLAAAAAVYERTARSEAPRTPPRSPTARGLSFSPALIVLGLVLGASIAAETAALLWSALLLRAEAPGYAAFAGLGAAFFALCQATLRFNADGVRLMTSDRKIIVASFAVTAAGFAVTAFDAGFAASVAGFALIGLGTGAIVPCGFALAARQTPGRPAVGLSSASLFSALTRLPAPLATGAIAQAFSLPMAFGAIAAAAVAAGVGMALFGPAGGNDSIAGKD</sequence>
<evidence type="ECO:0000313" key="8">
    <source>
        <dbReference type="Proteomes" id="UP000253529"/>
    </source>
</evidence>
<dbReference type="InterPro" id="IPR001958">
    <property type="entry name" value="Tet-R_TetA/multi-R_MdtG-like"/>
</dbReference>
<dbReference type="InterPro" id="IPR011701">
    <property type="entry name" value="MFS"/>
</dbReference>
<dbReference type="InterPro" id="IPR020846">
    <property type="entry name" value="MFS_dom"/>
</dbReference>
<dbReference type="GO" id="GO:0022857">
    <property type="term" value="F:transmembrane transporter activity"/>
    <property type="evidence" value="ECO:0007669"/>
    <property type="project" value="InterPro"/>
</dbReference>
<feature type="transmembrane region" description="Helical" evidence="5">
    <location>
        <begin position="347"/>
        <end position="375"/>
    </location>
</feature>
<organism evidence="7 8">
    <name type="scientific">Roseiarcus fermentans</name>
    <dbReference type="NCBI Taxonomy" id="1473586"/>
    <lineage>
        <taxon>Bacteria</taxon>
        <taxon>Pseudomonadati</taxon>
        <taxon>Pseudomonadota</taxon>
        <taxon>Alphaproteobacteria</taxon>
        <taxon>Hyphomicrobiales</taxon>
        <taxon>Roseiarcaceae</taxon>
        <taxon>Roseiarcus</taxon>
    </lineage>
</organism>
<dbReference type="InterPro" id="IPR036259">
    <property type="entry name" value="MFS_trans_sf"/>
</dbReference>
<keyword evidence="3 5" id="KW-1133">Transmembrane helix</keyword>
<keyword evidence="2 5" id="KW-0812">Transmembrane</keyword>
<dbReference type="GO" id="GO:0016020">
    <property type="term" value="C:membrane"/>
    <property type="evidence" value="ECO:0007669"/>
    <property type="project" value="UniProtKB-SubCell"/>
</dbReference>
<feature type="transmembrane region" description="Helical" evidence="5">
    <location>
        <begin position="95"/>
        <end position="114"/>
    </location>
</feature>
<evidence type="ECO:0000256" key="2">
    <source>
        <dbReference type="ARBA" id="ARBA00022692"/>
    </source>
</evidence>
<feature type="transmembrane region" description="Helical" evidence="5">
    <location>
        <begin position="7"/>
        <end position="28"/>
    </location>
</feature>
<dbReference type="PANTHER" id="PTHR23514:SF13">
    <property type="entry name" value="INNER MEMBRANE PROTEIN YBJJ"/>
    <property type="match status" value="1"/>
</dbReference>
<comment type="subcellular location">
    <subcellularLocation>
        <location evidence="1">Membrane</location>
        <topology evidence="1">Multi-pass membrane protein</topology>
    </subcellularLocation>
</comment>
<feature type="domain" description="Major facilitator superfamily (MFS) profile" evidence="6">
    <location>
        <begin position="5"/>
        <end position="380"/>
    </location>
</feature>
<dbReference type="Pfam" id="PF07690">
    <property type="entry name" value="MFS_1"/>
    <property type="match status" value="1"/>
</dbReference>
<evidence type="ECO:0000259" key="6">
    <source>
        <dbReference type="PROSITE" id="PS50850"/>
    </source>
</evidence>
<evidence type="ECO:0000256" key="4">
    <source>
        <dbReference type="ARBA" id="ARBA00023136"/>
    </source>
</evidence>